<dbReference type="EMBL" id="LAZR01003001">
    <property type="protein sequence ID" value="KKN23121.1"/>
    <property type="molecule type" value="Genomic_DNA"/>
</dbReference>
<name>A0A0F9RDA8_9ZZZZ</name>
<accession>A0A0F9RDA8</accession>
<evidence type="ECO:0000313" key="1">
    <source>
        <dbReference type="EMBL" id="KKN23121.1"/>
    </source>
</evidence>
<comment type="caution">
    <text evidence="1">The sequence shown here is derived from an EMBL/GenBank/DDBJ whole genome shotgun (WGS) entry which is preliminary data.</text>
</comment>
<proteinExistence type="predicted"/>
<organism evidence="1">
    <name type="scientific">marine sediment metagenome</name>
    <dbReference type="NCBI Taxonomy" id="412755"/>
    <lineage>
        <taxon>unclassified sequences</taxon>
        <taxon>metagenomes</taxon>
        <taxon>ecological metagenomes</taxon>
    </lineage>
</organism>
<gene>
    <name evidence="1" type="ORF">LCGC14_0908030</name>
</gene>
<sequence length="101" mass="11592">MIDDKKETKLPILLPPLEYLKPEDKVKGNLVWYDIKTYSDGKFVYYLTVIPKNGKKVIVRIGHSSGQMYRDFYELALANKLPFIIDIGISDGMKGRKIKLG</sequence>
<reference evidence="1" key="1">
    <citation type="journal article" date="2015" name="Nature">
        <title>Complex archaea that bridge the gap between prokaryotes and eukaryotes.</title>
        <authorList>
            <person name="Spang A."/>
            <person name="Saw J.H."/>
            <person name="Jorgensen S.L."/>
            <person name="Zaremba-Niedzwiedzka K."/>
            <person name="Martijn J."/>
            <person name="Lind A.E."/>
            <person name="van Eijk R."/>
            <person name="Schleper C."/>
            <person name="Guy L."/>
            <person name="Ettema T.J."/>
        </authorList>
    </citation>
    <scope>NUCLEOTIDE SEQUENCE</scope>
</reference>
<dbReference type="AlphaFoldDB" id="A0A0F9RDA8"/>
<protein>
    <submittedName>
        <fullName evidence="1">Uncharacterized protein</fullName>
    </submittedName>
</protein>